<evidence type="ECO:0000313" key="4">
    <source>
        <dbReference type="EMBL" id="SOD69198.1"/>
    </source>
</evidence>
<dbReference type="FunFam" id="3.10.20.30:FF:000002">
    <property type="entry name" value="GTP pyrophosphokinase (RelA/SpoT)"/>
    <property type="match status" value="1"/>
</dbReference>
<dbReference type="GO" id="GO:0008893">
    <property type="term" value="F:guanosine-3',5'-bis(diphosphate) 3'-diphosphatase activity"/>
    <property type="evidence" value="ECO:0007669"/>
    <property type="project" value="TreeGrafter"/>
</dbReference>
<dbReference type="SUPFAM" id="SSF81271">
    <property type="entry name" value="TGS-like"/>
    <property type="match status" value="1"/>
</dbReference>
<dbReference type="Pfam" id="PF02824">
    <property type="entry name" value="TGS"/>
    <property type="match status" value="1"/>
</dbReference>
<dbReference type="InterPro" id="IPR045865">
    <property type="entry name" value="ACT-like_dom_sf"/>
</dbReference>
<evidence type="ECO:0000259" key="3">
    <source>
        <dbReference type="PROSITE" id="PS51880"/>
    </source>
</evidence>
<dbReference type="GO" id="GO:0005886">
    <property type="term" value="C:plasma membrane"/>
    <property type="evidence" value="ECO:0007669"/>
    <property type="project" value="TreeGrafter"/>
</dbReference>
<dbReference type="RefSeq" id="WP_097114588.1">
    <property type="nucleotide sequence ID" value="NZ_CP083931.1"/>
</dbReference>
<sequence>MQAPTPTAQYDSEYTLPVRKLLFQAACKYLPETDLALLERACAYAFTAHDSIKQTRGSGEPYITHPIAVATQLANWRVDVETLCAALMHDVIEDVPNYTKASMTTEFGETIANIVDGVSKLDKLDFTDAGDHKAASFRKLIMAAVKDVRVILVKISDRLHNMKTLDGVKPHKRKRTALETLELYAPIANRLGLNSVSRELQDLSFQHTHPLRYATLQKAMTQFRKKHVDVISTVMRTFQTHLVEANIEAQILGRERNLYNIHAKMQSRKFHFDEIKDIYNFTVIVNSTIACYTAMGILHSIYQPSLGKIRDYIANPKANGYQSLHTELIGPHGLPIKVQIRSRDMHAVSRFGIMAHLTRSDDNQSRIRTNEWLHSLLDLEHHIANDKEFFEYVKNDLFFNEVYVRTPKGKVITLPRGATVIDFAYAIHTDVGNRCMAARVNNVPVPLSTVLRNNDLIEVITSSNAKPNLAWLNMVVSSRARNGIRSYVKNVGQAEAQQLGQKLLQKALTGLLPENVLSSNDLLEKYTAQLRENGKQIEDVYFEVGSGQTQPVAVAMNIAALAGKHFGSEIKLSTINVNSDNVGLVSFGKCCNPIPNDNIRALFTRNNGLIIHRENCQNLLKSDAEQQLDADWDAFMQPEKWYDVKIHIASQDTHGLLAAMSSAISHAGGNIAAVETLSKSQSTTGTEGFIEFAFLLNVRDTAQLNAIVHELQKIPQIRDVKRI</sequence>
<organism evidence="4 5">
    <name type="scientific">Alysiella filiformis DSM 16848</name>
    <dbReference type="NCBI Taxonomy" id="1120981"/>
    <lineage>
        <taxon>Bacteria</taxon>
        <taxon>Pseudomonadati</taxon>
        <taxon>Pseudomonadota</taxon>
        <taxon>Betaproteobacteria</taxon>
        <taxon>Neisseriales</taxon>
        <taxon>Neisseriaceae</taxon>
        <taxon>Alysiella</taxon>
    </lineage>
</organism>
<dbReference type="GO" id="GO:0042594">
    <property type="term" value="P:response to starvation"/>
    <property type="evidence" value="ECO:0007669"/>
    <property type="project" value="TreeGrafter"/>
</dbReference>
<dbReference type="InterPro" id="IPR004095">
    <property type="entry name" value="TGS"/>
</dbReference>
<dbReference type="InterPro" id="IPR033655">
    <property type="entry name" value="TGS_RelA/SpoT"/>
</dbReference>
<dbReference type="SMART" id="SM00954">
    <property type="entry name" value="RelA_SpoT"/>
    <property type="match status" value="1"/>
</dbReference>
<dbReference type="Gene3D" id="3.10.20.30">
    <property type="match status" value="1"/>
</dbReference>
<protein>
    <submittedName>
        <fullName evidence="4">Guanosine-3',5'-bis(Diphosphate) 3'-pyrophosphohydrolase</fullName>
    </submittedName>
</protein>
<dbReference type="CDD" id="cd01668">
    <property type="entry name" value="TGS_RSH"/>
    <property type="match status" value="1"/>
</dbReference>
<dbReference type="InterPro" id="IPR002912">
    <property type="entry name" value="ACT_dom"/>
</dbReference>
<dbReference type="PROSITE" id="PS51671">
    <property type="entry name" value="ACT"/>
    <property type="match status" value="1"/>
</dbReference>
<name>A0A286EE63_9NEIS</name>
<dbReference type="PANTHER" id="PTHR21262">
    <property type="entry name" value="GUANOSINE-3',5'-BIS DIPHOSPHATE 3'-PYROPHOSPHOHYDROLASE"/>
    <property type="match status" value="1"/>
</dbReference>
<dbReference type="Gene3D" id="3.30.70.260">
    <property type="match status" value="1"/>
</dbReference>
<dbReference type="AlphaFoldDB" id="A0A286EE63"/>
<dbReference type="OrthoDB" id="9805041at2"/>
<dbReference type="CDD" id="cd00077">
    <property type="entry name" value="HDc"/>
    <property type="match status" value="1"/>
</dbReference>
<keyword evidence="4" id="KW-0378">Hydrolase</keyword>
<dbReference type="Pfam" id="PF04607">
    <property type="entry name" value="RelA_SpoT"/>
    <property type="match status" value="1"/>
</dbReference>
<dbReference type="SUPFAM" id="SSF109604">
    <property type="entry name" value="HD-domain/PDEase-like"/>
    <property type="match status" value="1"/>
</dbReference>
<dbReference type="PANTHER" id="PTHR21262:SF36">
    <property type="entry name" value="BIFUNCTIONAL (P)PPGPP SYNTHASE_HYDROLASE SPOT"/>
    <property type="match status" value="1"/>
</dbReference>
<gene>
    <name evidence="4" type="ORF">SAMN02746062_01565</name>
</gene>
<dbReference type="InterPro" id="IPR012676">
    <property type="entry name" value="TGS-like"/>
</dbReference>
<dbReference type="SUPFAM" id="SSF55021">
    <property type="entry name" value="ACT-like"/>
    <property type="match status" value="1"/>
</dbReference>
<evidence type="ECO:0000313" key="5">
    <source>
        <dbReference type="Proteomes" id="UP000219669"/>
    </source>
</evidence>
<dbReference type="GO" id="GO:0008728">
    <property type="term" value="F:GTP diphosphokinase activity"/>
    <property type="evidence" value="ECO:0007669"/>
    <property type="project" value="TreeGrafter"/>
</dbReference>
<dbReference type="InterPro" id="IPR004811">
    <property type="entry name" value="RelA/Spo_fam"/>
</dbReference>
<feature type="domain" description="ACT" evidence="2">
    <location>
        <begin position="645"/>
        <end position="723"/>
    </location>
</feature>
<dbReference type="NCBIfam" id="TIGR00691">
    <property type="entry name" value="spoT_relA"/>
    <property type="match status" value="1"/>
</dbReference>
<feature type="domain" description="TGS" evidence="3">
    <location>
        <begin position="400"/>
        <end position="461"/>
    </location>
</feature>
<dbReference type="InterPro" id="IPR007685">
    <property type="entry name" value="RelA_SpoT"/>
</dbReference>
<dbReference type="EMBL" id="OCNF01000013">
    <property type="protein sequence ID" value="SOD69198.1"/>
    <property type="molecule type" value="Genomic_DNA"/>
</dbReference>
<dbReference type="InterPro" id="IPR012675">
    <property type="entry name" value="Beta-grasp_dom_sf"/>
</dbReference>
<dbReference type="Pfam" id="PF13328">
    <property type="entry name" value="HD_4"/>
    <property type="match status" value="1"/>
</dbReference>
<keyword evidence="5" id="KW-1185">Reference proteome</keyword>
<dbReference type="Gene3D" id="1.10.3210.10">
    <property type="entry name" value="Hypothetical protein af1432"/>
    <property type="match status" value="1"/>
</dbReference>
<reference evidence="4 5" key="1">
    <citation type="submission" date="2017-09" db="EMBL/GenBank/DDBJ databases">
        <authorList>
            <person name="Ehlers B."/>
            <person name="Leendertz F.H."/>
        </authorList>
    </citation>
    <scope>NUCLEOTIDE SEQUENCE [LARGE SCALE GENOMIC DNA]</scope>
    <source>
        <strain evidence="4 5">DSM 16848</strain>
    </source>
</reference>
<dbReference type="Proteomes" id="UP000219669">
    <property type="component" value="Unassembled WGS sequence"/>
</dbReference>
<dbReference type="InterPro" id="IPR003607">
    <property type="entry name" value="HD/PDEase_dom"/>
</dbReference>
<evidence type="ECO:0000256" key="1">
    <source>
        <dbReference type="RuleBase" id="RU003847"/>
    </source>
</evidence>
<accession>A0A286EE63</accession>
<dbReference type="GO" id="GO:0015969">
    <property type="term" value="P:guanosine tetraphosphate metabolic process"/>
    <property type="evidence" value="ECO:0007669"/>
    <property type="project" value="InterPro"/>
</dbReference>
<dbReference type="SUPFAM" id="SSF81301">
    <property type="entry name" value="Nucleotidyltransferase"/>
    <property type="match status" value="1"/>
</dbReference>
<proteinExistence type="inferred from homology"/>
<dbReference type="PROSITE" id="PS51880">
    <property type="entry name" value="TGS"/>
    <property type="match status" value="1"/>
</dbReference>
<evidence type="ECO:0000259" key="2">
    <source>
        <dbReference type="PROSITE" id="PS51671"/>
    </source>
</evidence>
<dbReference type="InterPro" id="IPR043519">
    <property type="entry name" value="NT_sf"/>
</dbReference>
<dbReference type="SMART" id="SM00471">
    <property type="entry name" value="HDc"/>
    <property type="match status" value="1"/>
</dbReference>
<comment type="similarity">
    <text evidence="1">Belongs to the relA/spoT family.</text>
</comment>
<comment type="function">
    <text evidence="1">In eubacteria ppGpp (guanosine 3'-diphosphate 5'-diphosphate) is a mediator of the stringent response that coordinates a variety of cellular activities in response to changes in nutritional abundance.</text>
</comment>
<dbReference type="Pfam" id="PF13291">
    <property type="entry name" value="ACT_4"/>
    <property type="match status" value="1"/>
</dbReference>
<dbReference type="CDD" id="cd05399">
    <property type="entry name" value="NT_Rel-Spo_like"/>
    <property type="match status" value="1"/>
</dbReference>
<dbReference type="FunFam" id="1.10.3210.10:FF:000001">
    <property type="entry name" value="GTP pyrophosphokinase RelA"/>
    <property type="match status" value="1"/>
</dbReference>
<dbReference type="Gene3D" id="3.30.460.10">
    <property type="entry name" value="Beta Polymerase, domain 2"/>
    <property type="match status" value="1"/>
</dbReference>